<dbReference type="AlphaFoldDB" id="A0A0K1Q163"/>
<dbReference type="STRING" id="1391654.AKJ09_06189"/>
<sequence>MGETDWAPPKPRDTSALYDDVELDVVVSAADVDAAFEREYDEIRRELKVPGHPRGSAPMSAVRPMLEGRVIASILAPLVMEQTPKALERAGYDPRRSARPLFDETGLEEGKPFRFTLHFQNPRARTDAELHEELSQEFSLYEAWRLDDIRRLVERSGSATLKNALVAKLKDVATKLGLETEGARILPQAYGWELAVHLAEVVLELSPGDPDAARLRTTYATRLAKLPR</sequence>
<proteinExistence type="predicted"/>
<dbReference type="InterPro" id="IPR036611">
    <property type="entry name" value="Trigger_fac_ribosome-bd_sf"/>
</dbReference>
<gene>
    <name evidence="2" type="ORF">AKJ09_06189</name>
</gene>
<dbReference type="Gene3D" id="3.30.70.1050">
    <property type="entry name" value="Trigger factor ribosome-binding domain"/>
    <property type="match status" value="1"/>
</dbReference>
<dbReference type="GO" id="GO:0006457">
    <property type="term" value="P:protein folding"/>
    <property type="evidence" value="ECO:0007669"/>
    <property type="project" value="InterPro"/>
</dbReference>
<evidence type="ECO:0000313" key="3">
    <source>
        <dbReference type="Proteomes" id="UP000064967"/>
    </source>
</evidence>
<accession>A0A0K1Q163</accession>
<evidence type="ECO:0000313" key="2">
    <source>
        <dbReference type="EMBL" id="AKU99525.1"/>
    </source>
</evidence>
<name>A0A0K1Q163_9BACT</name>
<dbReference type="SUPFAM" id="SSF102735">
    <property type="entry name" value="Trigger factor ribosome-binding domain"/>
    <property type="match status" value="1"/>
</dbReference>
<dbReference type="GO" id="GO:0015031">
    <property type="term" value="P:protein transport"/>
    <property type="evidence" value="ECO:0007669"/>
    <property type="project" value="InterPro"/>
</dbReference>
<dbReference type="KEGG" id="llu:AKJ09_06189"/>
<dbReference type="InterPro" id="IPR008881">
    <property type="entry name" value="Trigger_fac_ribosome-bd_bac"/>
</dbReference>
<dbReference type="RefSeq" id="WP_146650966.1">
    <property type="nucleotide sequence ID" value="NZ_CP012333.1"/>
</dbReference>
<dbReference type="EMBL" id="CP012333">
    <property type="protein sequence ID" value="AKU99525.1"/>
    <property type="molecule type" value="Genomic_DNA"/>
</dbReference>
<dbReference type="Proteomes" id="UP000064967">
    <property type="component" value="Chromosome"/>
</dbReference>
<reference evidence="2 3" key="1">
    <citation type="submission" date="2015-08" db="EMBL/GenBank/DDBJ databases">
        <authorList>
            <person name="Babu N.S."/>
            <person name="Beckwith C.J."/>
            <person name="Beseler K.G."/>
            <person name="Brison A."/>
            <person name="Carone J.V."/>
            <person name="Caskin T.P."/>
            <person name="Diamond M."/>
            <person name="Durham M.E."/>
            <person name="Foxe J.M."/>
            <person name="Go M."/>
            <person name="Henderson B.A."/>
            <person name="Jones I.B."/>
            <person name="McGettigan J.A."/>
            <person name="Micheletti S.J."/>
            <person name="Nasrallah M.E."/>
            <person name="Ortiz D."/>
            <person name="Piller C.R."/>
            <person name="Privatt S.R."/>
            <person name="Schneider S.L."/>
            <person name="Sharp S."/>
            <person name="Smith T.C."/>
            <person name="Stanton J.D."/>
            <person name="Ullery H.E."/>
            <person name="Wilson R.J."/>
            <person name="Serrano M.G."/>
            <person name="Buck G."/>
            <person name="Lee V."/>
            <person name="Wang Y."/>
            <person name="Carvalho R."/>
            <person name="Voegtly L."/>
            <person name="Shi R."/>
            <person name="Duckworth R."/>
            <person name="Johnson A."/>
            <person name="Loviza R."/>
            <person name="Walstead R."/>
            <person name="Shah Z."/>
            <person name="Kiflezghi M."/>
            <person name="Wade K."/>
            <person name="Ball S.L."/>
            <person name="Bradley K.W."/>
            <person name="Asai D.J."/>
            <person name="Bowman C.A."/>
            <person name="Russell D.A."/>
            <person name="Pope W.H."/>
            <person name="Jacobs-Sera D."/>
            <person name="Hendrix R.W."/>
            <person name="Hatfull G.F."/>
        </authorList>
    </citation>
    <scope>NUCLEOTIDE SEQUENCE [LARGE SCALE GENOMIC DNA]</scope>
    <source>
        <strain evidence="2 3">DSM 27648</strain>
    </source>
</reference>
<organism evidence="2 3">
    <name type="scientific">Labilithrix luteola</name>
    <dbReference type="NCBI Taxonomy" id="1391654"/>
    <lineage>
        <taxon>Bacteria</taxon>
        <taxon>Pseudomonadati</taxon>
        <taxon>Myxococcota</taxon>
        <taxon>Polyangia</taxon>
        <taxon>Polyangiales</taxon>
        <taxon>Labilitrichaceae</taxon>
        <taxon>Labilithrix</taxon>
    </lineage>
</organism>
<evidence type="ECO:0000259" key="1">
    <source>
        <dbReference type="Pfam" id="PF05697"/>
    </source>
</evidence>
<keyword evidence="3" id="KW-1185">Reference proteome</keyword>
<protein>
    <recommendedName>
        <fullName evidence="1">Trigger factor ribosome-binding bacterial domain-containing protein</fullName>
    </recommendedName>
</protein>
<dbReference type="Pfam" id="PF05697">
    <property type="entry name" value="Trigger_N"/>
    <property type="match status" value="1"/>
</dbReference>
<feature type="domain" description="Trigger factor ribosome-binding bacterial" evidence="1">
    <location>
        <begin position="21"/>
        <end position="120"/>
    </location>
</feature>